<name>A0A844HHN7_9RHOB</name>
<dbReference type="Proteomes" id="UP000449846">
    <property type="component" value="Unassembled WGS sequence"/>
</dbReference>
<dbReference type="AlphaFoldDB" id="A0A844HHN7"/>
<dbReference type="OrthoDB" id="9779853at2"/>
<dbReference type="PANTHER" id="PTHR43433:SF5">
    <property type="entry name" value="AB HYDROLASE-1 DOMAIN-CONTAINING PROTEIN"/>
    <property type="match status" value="1"/>
</dbReference>
<dbReference type="InterPro" id="IPR000073">
    <property type="entry name" value="AB_hydrolase_1"/>
</dbReference>
<dbReference type="PRINTS" id="PR00412">
    <property type="entry name" value="EPOXHYDRLASE"/>
</dbReference>
<sequence>MNIQQISATTSPTDYLTVNGRTLAYRAMGKGRPIILCHRFRGVMDLWDPAFLEALVGQGFQVIVFDYSGLGLSDGTPTYNPIEMAADPRDLIAGLGLRDVVLGGWSLGGMAAQAALTLYPDRISHLALIGTTPPGDLVKLAEQLFYDLAGKDSYSIEDITALFFEPKSEKSRAAAVRSQARIEARIEDLSPPVPVEFARPLLAHGPKSPAFPAEPVLQMLKSTRVPILHIGGDHDIIFPVENWYALNEVLPSVTLVTFPQAGHGPQHQHPQLTADIIASFVRNQ</sequence>
<protein>
    <submittedName>
        <fullName evidence="2">Alpha/beta fold hydrolase</fullName>
    </submittedName>
</protein>
<comment type="caution">
    <text evidence="2">The sequence shown here is derived from an EMBL/GenBank/DDBJ whole genome shotgun (WGS) entry which is preliminary data.</text>
</comment>
<dbReference type="SUPFAM" id="SSF53474">
    <property type="entry name" value="alpha/beta-Hydrolases"/>
    <property type="match status" value="1"/>
</dbReference>
<evidence type="ECO:0000259" key="1">
    <source>
        <dbReference type="Pfam" id="PF00561"/>
    </source>
</evidence>
<dbReference type="RefSeq" id="WP_155039303.1">
    <property type="nucleotide sequence ID" value="NZ_JBHGCD010000003.1"/>
</dbReference>
<organism evidence="2 3">
    <name type="scientific">Paracoccus litorisediminis</name>
    <dbReference type="NCBI Taxonomy" id="2006130"/>
    <lineage>
        <taxon>Bacteria</taxon>
        <taxon>Pseudomonadati</taxon>
        <taxon>Pseudomonadota</taxon>
        <taxon>Alphaproteobacteria</taxon>
        <taxon>Rhodobacterales</taxon>
        <taxon>Paracoccaceae</taxon>
        <taxon>Paracoccus</taxon>
    </lineage>
</organism>
<dbReference type="PANTHER" id="PTHR43433">
    <property type="entry name" value="HYDROLASE, ALPHA/BETA FOLD FAMILY PROTEIN"/>
    <property type="match status" value="1"/>
</dbReference>
<keyword evidence="3" id="KW-1185">Reference proteome</keyword>
<evidence type="ECO:0000313" key="2">
    <source>
        <dbReference type="EMBL" id="MTH59356.1"/>
    </source>
</evidence>
<dbReference type="InterPro" id="IPR029058">
    <property type="entry name" value="AB_hydrolase_fold"/>
</dbReference>
<gene>
    <name evidence="2" type="ORF">GL300_09040</name>
</gene>
<proteinExistence type="predicted"/>
<reference evidence="2 3" key="1">
    <citation type="submission" date="2019-11" db="EMBL/GenBank/DDBJ databases">
        <authorList>
            <person name="Dong K."/>
        </authorList>
    </citation>
    <scope>NUCLEOTIDE SEQUENCE [LARGE SCALE GENOMIC DNA]</scope>
    <source>
        <strain evidence="2 3">NBRC 112902</strain>
    </source>
</reference>
<dbReference type="InterPro" id="IPR000639">
    <property type="entry name" value="Epox_hydrolase-like"/>
</dbReference>
<dbReference type="GO" id="GO:0016787">
    <property type="term" value="F:hydrolase activity"/>
    <property type="evidence" value="ECO:0007669"/>
    <property type="project" value="UniProtKB-KW"/>
</dbReference>
<dbReference type="Gene3D" id="3.40.50.1820">
    <property type="entry name" value="alpha/beta hydrolase"/>
    <property type="match status" value="1"/>
</dbReference>
<evidence type="ECO:0000313" key="3">
    <source>
        <dbReference type="Proteomes" id="UP000449846"/>
    </source>
</evidence>
<keyword evidence="2" id="KW-0378">Hydrolase</keyword>
<feature type="domain" description="AB hydrolase-1" evidence="1">
    <location>
        <begin position="33"/>
        <end position="270"/>
    </location>
</feature>
<dbReference type="PRINTS" id="PR00111">
    <property type="entry name" value="ABHYDROLASE"/>
</dbReference>
<dbReference type="Pfam" id="PF00561">
    <property type="entry name" value="Abhydrolase_1"/>
    <property type="match status" value="1"/>
</dbReference>
<accession>A0A844HHN7</accession>
<dbReference type="InterPro" id="IPR050471">
    <property type="entry name" value="AB_hydrolase"/>
</dbReference>
<dbReference type="EMBL" id="WMIG01000003">
    <property type="protein sequence ID" value="MTH59356.1"/>
    <property type="molecule type" value="Genomic_DNA"/>
</dbReference>